<gene>
    <name evidence="1" type="ORF">GCM10010531_10920</name>
</gene>
<sequence>METATATALVPATLVGFLERRRAGSVPPRDMVFVERRRPAPVHVVDVEDLHEADLHGVLSGGLDYGFGGAEAPLGAAALLAGLIASSGAAALAAHDLRPVAAELLG</sequence>
<keyword evidence="2" id="KW-1185">Reference proteome</keyword>
<dbReference type="RefSeq" id="WP_344687624.1">
    <property type="nucleotide sequence ID" value="NZ_BAAAVV010000002.1"/>
</dbReference>
<organism evidence="1 2">
    <name type="scientific">Blastococcus jejuensis</name>
    <dbReference type="NCBI Taxonomy" id="351224"/>
    <lineage>
        <taxon>Bacteria</taxon>
        <taxon>Bacillati</taxon>
        <taxon>Actinomycetota</taxon>
        <taxon>Actinomycetes</taxon>
        <taxon>Geodermatophilales</taxon>
        <taxon>Geodermatophilaceae</taxon>
        <taxon>Blastococcus</taxon>
    </lineage>
</organism>
<accession>A0ABP6NYI2</accession>
<evidence type="ECO:0000313" key="1">
    <source>
        <dbReference type="EMBL" id="GAA3161130.1"/>
    </source>
</evidence>
<reference evidence="2" key="1">
    <citation type="journal article" date="2019" name="Int. J. Syst. Evol. Microbiol.">
        <title>The Global Catalogue of Microorganisms (GCM) 10K type strain sequencing project: providing services to taxonomists for standard genome sequencing and annotation.</title>
        <authorList>
            <consortium name="The Broad Institute Genomics Platform"/>
            <consortium name="The Broad Institute Genome Sequencing Center for Infectious Disease"/>
            <person name="Wu L."/>
            <person name="Ma J."/>
        </authorList>
    </citation>
    <scope>NUCLEOTIDE SEQUENCE [LARGE SCALE GENOMIC DNA]</scope>
    <source>
        <strain evidence="2">JCM 15614</strain>
    </source>
</reference>
<name>A0ABP6NYI2_9ACTN</name>
<protein>
    <submittedName>
        <fullName evidence="1">Uncharacterized protein</fullName>
    </submittedName>
</protein>
<dbReference type="EMBL" id="BAAAVV010000002">
    <property type="protein sequence ID" value="GAA3161130.1"/>
    <property type="molecule type" value="Genomic_DNA"/>
</dbReference>
<evidence type="ECO:0000313" key="2">
    <source>
        <dbReference type="Proteomes" id="UP001499924"/>
    </source>
</evidence>
<proteinExistence type="predicted"/>
<comment type="caution">
    <text evidence="1">The sequence shown here is derived from an EMBL/GenBank/DDBJ whole genome shotgun (WGS) entry which is preliminary data.</text>
</comment>
<dbReference type="Proteomes" id="UP001499924">
    <property type="component" value="Unassembled WGS sequence"/>
</dbReference>